<evidence type="ECO:0000256" key="1">
    <source>
        <dbReference type="SAM" id="MobiDB-lite"/>
    </source>
</evidence>
<feature type="compositionally biased region" description="Low complexity" evidence="1">
    <location>
        <begin position="145"/>
        <end position="157"/>
    </location>
</feature>
<protein>
    <recommendedName>
        <fullName evidence="4">Sushi domain-containing protein</fullName>
    </recommendedName>
</protein>
<proteinExistence type="predicted"/>
<dbReference type="AlphaFoldDB" id="A0A7S0W085"/>
<feature type="compositionally biased region" description="Low complexity" evidence="1">
    <location>
        <begin position="118"/>
        <end position="127"/>
    </location>
</feature>
<keyword evidence="2" id="KW-0732">Signal</keyword>
<evidence type="ECO:0000313" key="3">
    <source>
        <dbReference type="EMBL" id="CAD8800353.1"/>
    </source>
</evidence>
<evidence type="ECO:0008006" key="4">
    <source>
        <dbReference type="Google" id="ProtNLM"/>
    </source>
</evidence>
<gene>
    <name evidence="3" type="ORF">HTEP1355_LOCUS14026</name>
</gene>
<feature type="chain" id="PRO_5031194141" description="Sushi domain-containing protein" evidence="2">
    <location>
        <begin position="27"/>
        <end position="252"/>
    </location>
</feature>
<feature type="signal peptide" evidence="2">
    <location>
        <begin position="1"/>
        <end position="26"/>
    </location>
</feature>
<organism evidence="3">
    <name type="scientific">Hemiselmis tepida</name>
    <dbReference type="NCBI Taxonomy" id="464990"/>
    <lineage>
        <taxon>Eukaryota</taxon>
        <taxon>Cryptophyceae</taxon>
        <taxon>Cryptomonadales</taxon>
        <taxon>Hemiselmidaceae</taxon>
        <taxon>Hemiselmis</taxon>
    </lineage>
</organism>
<dbReference type="EMBL" id="HBFN01024189">
    <property type="protein sequence ID" value="CAD8800353.1"/>
    <property type="molecule type" value="Transcribed_RNA"/>
</dbReference>
<name>A0A7S0W085_9CRYP</name>
<accession>A0A7S0W085</accession>
<evidence type="ECO:0000256" key="2">
    <source>
        <dbReference type="SAM" id="SignalP"/>
    </source>
</evidence>
<sequence length="252" mass="26865">MTTTRPPLGLCAAACLTLLILPAASAHRALFVDASPFALDPMAALARRLSQQALSPPIGLPYPFKRMNAFRFQPEDLSPTPRRAEDPSAIPRAPKQQQQQQEAVPELSRSMPPPPSRRIPIQIITRTPGDDSEIRYASTGPLPTSSQGKPQAQGQQQTPPPPSATSILSASKGRRARQGQPMDVEVRDVAANEPNPSGSLPDIEGCLASGFCSFATDGTVQFRGEKYACAPSGDGIKGKAPSLTDCAVWFKV</sequence>
<reference evidence="3" key="1">
    <citation type="submission" date="2021-01" db="EMBL/GenBank/DDBJ databases">
        <authorList>
            <person name="Corre E."/>
            <person name="Pelletier E."/>
            <person name="Niang G."/>
            <person name="Scheremetjew M."/>
            <person name="Finn R."/>
            <person name="Kale V."/>
            <person name="Holt S."/>
            <person name="Cochrane G."/>
            <person name="Meng A."/>
            <person name="Brown T."/>
            <person name="Cohen L."/>
        </authorList>
    </citation>
    <scope>NUCLEOTIDE SEQUENCE</scope>
    <source>
        <strain evidence="3">CCMP443</strain>
    </source>
</reference>
<feature type="region of interest" description="Disordered" evidence="1">
    <location>
        <begin position="72"/>
        <end position="182"/>
    </location>
</feature>